<feature type="compositionally biased region" description="Basic residues" evidence="6">
    <location>
        <begin position="741"/>
        <end position="753"/>
    </location>
</feature>
<dbReference type="OrthoDB" id="273340at2759"/>
<dbReference type="InterPro" id="IPR012580">
    <property type="entry name" value="NUC153"/>
</dbReference>
<feature type="domain" description="NUC153" evidence="7">
    <location>
        <begin position="497"/>
        <end position="523"/>
    </location>
</feature>
<dbReference type="InterPro" id="IPR015943">
    <property type="entry name" value="WD40/YVTN_repeat-like_dom_sf"/>
</dbReference>
<dbReference type="Gene3D" id="2.130.10.10">
    <property type="entry name" value="YVTN repeat-like/Quinoprotein amine dehydrogenase"/>
    <property type="match status" value="1"/>
</dbReference>
<feature type="compositionally biased region" description="Gly residues" evidence="6">
    <location>
        <begin position="698"/>
        <end position="727"/>
    </location>
</feature>
<evidence type="ECO:0000313" key="10">
    <source>
        <dbReference type="EMBL" id="KAI3428115.1"/>
    </source>
</evidence>
<dbReference type="AlphaFoldDB" id="A0A9D4YVD3"/>
<dbReference type="Pfam" id="PF08159">
    <property type="entry name" value="NUC153"/>
    <property type="match status" value="1"/>
</dbReference>
<keyword evidence="3" id="KW-0853">WD repeat</keyword>
<comment type="similarity">
    <text evidence="2">Belongs to the WD repeat NOL10/ENP2 family.</text>
</comment>
<feature type="compositionally biased region" description="Basic residues" evidence="6">
    <location>
        <begin position="567"/>
        <end position="580"/>
    </location>
</feature>
<evidence type="ECO:0000259" key="9">
    <source>
        <dbReference type="Pfam" id="PF23098"/>
    </source>
</evidence>
<evidence type="ECO:0000256" key="2">
    <source>
        <dbReference type="ARBA" id="ARBA00005264"/>
    </source>
</evidence>
<dbReference type="Pfam" id="PF23097">
    <property type="entry name" value="NOL10_2nd"/>
    <property type="match status" value="1"/>
</dbReference>
<feature type="domain" description="Nucleolar protein 10-like N-terminal" evidence="9">
    <location>
        <begin position="8"/>
        <end position="366"/>
    </location>
</feature>
<dbReference type="GO" id="GO:0030686">
    <property type="term" value="C:90S preribosome"/>
    <property type="evidence" value="ECO:0007669"/>
    <property type="project" value="TreeGrafter"/>
</dbReference>
<evidence type="ECO:0008006" key="12">
    <source>
        <dbReference type="Google" id="ProtNLM"/>
    </source>
</evidence>
<dbReference type="GO" id="GO:0032040">
    <property type="term" value="C:small-subunit processome"/>
    <property type="evidence" value="ECO:0007669"/>
    <property type="project" value="TreeGrafter"/>
</dbReference>
<dbReference type="SMART" id="SM00320">
    <property type="entry name" value="WD40"/>
    <property type="match status" value="5"/>
</dbReference>
<feature type="region of interest" description="Disordered" evidence="6">
    <location>
        <begin position="541"/>
        <end position="610"/>
    </location>
</feature>
<evidence type="ECO:0000256" key="3">
    <source>
        <dbReference type="ARBA" id="ARBA00022574"/>
    </source>
</evidence>
<feature type="compositionally biased region" description="Basic and acidic residues" evidence="6">
    <location>
        <begin position="680"/>
        <end position="697"/>
    </location>
</feature>
<dbReference type="InterPro" id="IPR056550">
    <property type="entry name" value="NOL10_2nd"/>
</dbReference>
<evidence type="ECO:0000259" key="8">
    <source>
        <dbReference type="Pfam" id="PF23097"/>
    </source>
</evidence>
<feature type="domain" description="Nucleolar protein 10-like second" evidence="8">
    <location>
        <begin position="371"/>
        <end position="419"/>
    </location>
</feature>
<keyword evidence="5" id="KW-0539">Nucleus</keyword>
<reference evidence="10" key="1">
    <citation type="journal article" date="2019" name="Plant J.">
        <title>Chlorella vulgaris genome assembly and annotation reveals the molecular basis for metabolic acclimation to high light conditions.</title>
        <authorList>
            <person name="Cecchin M."/>
            <person name="Marcolungo L."/>
            <person name="Rossato M."/>
            <person name="Girolomoni L."/>
            <person name="Cosentino E."/>
            <person name="Cuine S."/>
            <person name="Li-Beisson Y."/>
            <person name="Delledonne M."/>
            <person name="Ballottari M."/>
        </authorList>
    </citation>
    <scope>NUCLEOTIDE SEQUENCE</scope>
    <source>
        <strain evidence="10">211/11P</strain>
    </source>
</reference>
<dbReference type="SUPFAM" id="SSF50978">
    <property type="entry name" value="WD40 repeat-like"/>
    <property type="match status" value="1"/>
</dbReference>
<keyword evidence="11" id="KW-1185">Reference proteome</keyword>
<evidence type="ECO:0000256" key="4">
    <source>
        <dbReference type="ARBA" id="ARBA00022737"/>
    </source>
</evidence>
<dbReference type="InterPro" id="IPR040382">
    <property type="entry name" value="NOL10/Enp2"/>
</dbReference>
<feature type="region of interest" description="Disordered" evidence="6">
    <location>
        <begin position="470"/>
        <end position="492"/>
    </location>
</feature>
<keyword evidence="4" id="KW-0677">Repeat</keyword>
<dbReference type="Proteomes" id="UP001055712">
    <property type="component" value="Unassembled WGS sequence"/>
</dbReference>
<dbReference type="Pfam" id="PF23098">
    <property type="entry name" value="Beta-prop_NOL10_N"/>
    <property type="match status" value="1"/>
</dbReference>
<feature type="compositionally biased region" description="Acidic residues" evidence="6">
    <location>
        <begin position="541"/>
        <end position="563"/>
    </location>
</feature>
<gene>
    <name evidence="10" type="ORF">D9Q98_006498</name>
</gene>
<organism evidence="10 11">
    <name type="scientific">Chlorella vulgaris</name>
    <name type="common">Green alga</name>
    <dbReference type="NCBI Taxonomy" id="3077"/>
    <lineage>
        <taxon>Eukaryota</taxon>
        <taxon>Viridiplantae</taxon>
        <taxon>Chlorophyta</taxon>
        <taxon>core chlorophytes</taxon>
        <taxon>Trebouxiophyceae</taxon>
        <taxon>Chlorellales</taxon>
        <taxon>Chlorellaceae</taxon>
        <taxon>Chlorella clade</taxon>
        <taxon>Chlorella</taxon>
    </lineage>
</organism>
<evidence type="ECO:0000313" key="11">
    <source>
        <dbReference type="Proteomes" id="UP001055712"/>
    </source>
</evidence>
<evidence type="ECO:0000256" key="1">
    <source>
        <dbReference type="ARBA" id="ARBA00004604"/>
    </source>
</evidence>
<sequence>MALRVQAPDGVKVYTVSGGKNIPAWLSDKKKKALRKDEEYRRRIELIQDFEFPAGCQKIKVTPDGQYIFASGYHPPQMRCYDVSQLSMKFDRHFDAEIVDFQILSDDYSKAVFLCADRSVCFHARFGHYYKTRVPKFGRDLAYCPFSVELLVASSSPEVYRLNLSEGRFLTPLACRSPAVNACAISPAHGLLACAGEDGGLECFDLRQRDALGRLDASAAAGAGGQPLTALRFDDSGMHVAVGTGNGLVAIFDLRSRRPMTVKDHMYDSRIVDIKFHSGGLGGGQRVISSDRHIVKVWDADSGEGYTNIEPEGEADINDVCVWPNSGLIMVGCDSARMRAYFVPGLGPAPRWCSFLESLTEELEESANPTVYDDYRFVTRADLEKLGLTHLVGTPLLRAYMHGFFVDNRLYGKAKAIADPFAYDAYRAKRVAARLEEERRSRISLVKKLPRVNAQAAARILAEQAGLELGGEGEEGEGKKKRKKGGAAAGMPTLLDDSRFAAMFKDPEFAIDEGSSEWKMLHPNMDPSRERKLLAEHFESLEAEEEEGEEAEEEGDEGSEEEEGWRQRQRGSAHRDKRLRSGAEEAAGGEAAGARRQPRMYAARDESAAAAFMQSKSFAGEKALPLGQRAAAAGGAANATARSGGSKELTFTPRRAPDGEEGGFGGGGGRGRGRGRGRNGGRDGGGRDGGGRGRSEGRGAGFGSGRGRSSAGGRGGGRGRGGGGGGRGRGRSSSSGGRGGGRGRGRGGGRGRG</sequence>
<evidence type="ECO:0000256" key="5">
    <source>
        <dbReference type="ARBA" id="ARBA00023242"/>
    </source>
</evidence>
<feature type="region of interest" description="Disordered" evidence="6">
    <location>
        <begin position="627"/>
        <end position="753"/>
    </location>
</feature>
<dbReference type="GO" id="GO:0000462">
    <property type="term" value="P:maturation of SSU-rRNA from tricistronic rRNA transcript (SSU-rRNA, 5.8S rRNA, LSU-rRNA)"/>
    <property type="evidence" value="ECO:0007669"/>
    <property type="project" value="TreeGrafter"/>
</dbReference>
<accession>A0A9D4YVD3</accession>
<reference evidence="10" key="2">
    <citation type="submission" date="2020-11" db="EMBL/GenBank/DDBJ databases">
        <authorList>
            <person name="Cecchin M."/>
            <person name="Marcolungo L."/>
            <person name="Rossato M."/>
            <person name="Girolomoni L."/>
            <person name="Cosentino E."/>
            <person name="Cuine S."/>
            <person name="Li-Beisson Y."/>
            <person name="Delledonne M."/>
            <person name="Ballottari M."/>
        </authorList>
    </citation>
    <scope>NUCLEOTIDE SEQUENCE</scope>
    <source>
        <strain evidence="10">211/11P</strain>
        <tissue evidence="10">Whole cell</tissue>
    </source>
</reference>
<comment type="caution">
    <text evidence="10">The sequence shown here is derived from an EMBL/GenBank/DDBJ whole genome shotgun (WGS) entry which is preliminary data.</text>
</comment>
<dbReference type="PANTHER" id="PTHR14927:SF0">
    <property type="entry name" value="NUCLEOLAR PROTEIN 10"/>
    <property type="match status" value="1"/>
</dbReference>
<feature type="compositionally biased region" description="Low complexity" evidence="6">
    <location>
        <begin position="584"/>
        <end position="594"/>
    </location>
</feature>
<comment type="subcellular location">
    <subcellularLocation>
        <location evidence="1">Nucleus</location>
        <location evidence="1">Nucleolus</location>
    </subcellularLocation>
</comment>
<protein>
    <recommendedName>
        <fullName evidence="12">Nucleolar protein 10</fullName>
    </recommendedName>
</protein>
<dbReference type="PANTHER" id="PTHR14927">
    <property type="entry name" value="NUCLEOLAR PROTEIN 10"/>
    <property type="match status" value="1"/>
</dbReference>
<dbReference type="EMBL" id="SIDB01000009">
    <property type="protein sequence ID" value="KAI3428115.1"/>
    <property type="molecule type" value="Genomic_DNA"/>
</dbReference>
<name>A0A9D4YVD3_CHLVU</name>
<dbReference type="InterPro" id="IPR036322">
    <property type="entry name" value="WD40_repeat_dom_sf"/>
</dbReference>
<evidence type="ECO:0000256" key="6">
    <source>
        <dbReference type="SAM" id="MobiDB-lite"/>
    </source>
</evidence>
<proteinExistence type="inferred from homology"/>
<dbReference type="InterPro" id="IPR056551">
    <property type="entry name" value="Beta-prop_NOL10_N"/>
</dbReference>
<evidence type="ECO:0000259" key="7">
    <source>
        <dbReference type="Pfam" id="PF08159"/>
    </source>
</evidence>
<feature type="compositionally biased region" description="Low complexity" evidence="6">
    <location>
        <begin position="630"/>
        <end position="644"/>
    </location>
</feature>
<dbReference type="InterPro" id="IPR001680">
    <property type="entry name" value="WD40_rpt"/>
</dbReference>